<dbReference type="CDD" id="cd00009">
    <property type="entry name" value="AAA"/>
    <property type="match status" value="1"/>
</dbReference>
<evidence type="ECO:0000313" key="2">
    <source>
        <dbReference type="EMBL" id="ATY84384.1"/>
    </source>
</evidence>
<dbReference type="SUPFAM" id="SSF52540">
    <property type="entry name" value="P-loop containing nucleoside triphosphate hydrolases"/>
    <property type="match status" value="1"/>
</dbReference>
<reference evidence="2" key="2">
    <citation type="journal article" date="2018" name="Genome Announc.">
        <title>Complete Genome Sequence of Kyrpidia sp. Strain EA-1, a Thermophilic Knallgas Bacterium, Isolated from the Azores.</title>
        <authorList>
            <person name="Reiner J.E."/>
            <person name="Lapp C.J."/>
            <person name="Bunk B."/>
            <person name="Sproer C."/>
            <person name="Overmann J."/>
            <person name="Gescher J."/>
        </authorList>
    </citation>
    <scope>NUCLEOTIDE SEQUENCE</scope>
    <source>
        <strain evidence="2">EA-1</strain>
    </source>
</reference>
<dbReference type="RefSeq" id="WP_100667208.1">
    <property type="nucleotide sequence ID" value="NZ_CP024955.1"/>
</dbReference>
<dbReference type="Proteomes" id="UP000231932">
    <property type="component" value="Chromosome"/>
</dbReference>
<organism evidence="2 4">
    <name type="scientific">Kyrpidia spormannii</name>
    <dbReference type="NCBI Taxonomy" id="2055160"/>
    <lineage>
        <taxon>Bacteria</taxon>
        <taxon>Bacillati</taxon>
        <taxon>Bacillota</taxon>
        <taxon>Bacilli</taxon>
        <taxon>Bacillales</taxon>
        <taxon>Alicyclobacillaceae</taxon>
        <taxon>Kyrpidia</taxon>
    </lineage>
</organism>
<accession>A0A2K8N4V8</accession>
<dbReference type="InterPro" id="IPR013317">
    <property type="entry name" value="DnaA_dom"/>
</dbReference>
<dbReference type="OrthoDB" id="61127at2"/>
<evidence type="ECO:0000259" key="1">
    <source>
        <dbReference type="SMART" id="SM00382"/>
    </source>
</evidence>
<evidence type="ECO:0000313" key="3">
    <source>
        <dbReference type="EMBL" id="CAB3391985.1"/>
    </source>
</evidence>
<dbReference type="Pfam" id="PF00308">
    <property type="entry name" value="Bac_DnaA"/>
    <property type="match status" value="1"/>
</dbReference>
<dbReference type="AlphaFoldDB" id="A0A2K8N4V8"/>
<dbReference type="InterPro" id="IPR003593">
    <property type="entry name" value="AAA+_ATPase"/>
</dbReference>
<protein>
    <submittedName>
        <fullName evidence="2">DNA replication protein</fullName>
    </submittedName>
</protein>
<feature type="domain" description="AAA+ ATPase" evidence="1">
    <location>
        <begin position="155"/>
        <end position="279"/>
    </location>
</feature>
<dbReference type="EMBL" id="LR792683">
    <property type="protein sequence ID" value="CAB3391985.1"/>
    <property type="molecule type" value="Genomic_DNA"/>
</dbReference>
<evidence type="ECO:0000313" key="5">
    <source>
        <dbReference type="Proteomes" id="UP000502196"/>
    </source>
</evidence>
<dbReference type="PANTHER" id="PTHR30050">
    <property type="entry name" value="CHROMOSOMAL REPLICATION INITIATOR PROTEIN DNAA"/>
    <property type="match status" value="1"/>
</dbReference>
<dbReference type="GO" id="GO:0006260">
    <property type="term" value="P:DNA replication"/>
    <property type="evidence" value="ECO:0007669"/>
    <property type="project" value="TreeGrafter"/>
</dbReference>
<evidence type="ECO:0000313" key="4">
    <source>
        <dbReference type="Proteomes" id="UP000231932"/>
    </source>
</evidence>
<reference evidence="4" key="1">
    <citation type="submission" date="2017-11" db="EMBL/GenBank/DDBJ databases">
        <title>Complete Genome Sequence of Kyrpidia sp. Strain EA-1, a thermophilic, hydrogen-oxidizing Bacterium, isolated from the Azores.</title>
        <authorList>
            <person name="Reiner J.E."/>
            <person name="Lapp C.J."/>
            <person name="Bunk B."/>
            <person name="Gescher J."/>
        </authorList>
    </citation>
    <scope>NUCLEOTIDE SEQUENCE [LARGE SCALE GENOMIC DNA]</scope>
    <source>
        <strain evidence="4">EA-1</strain>
    </source>
</reference>
<dbReference type="InterPro" id="IPR027417">
    <property type="entry name" value="P-loop_NTPase"/>
</dbReference>
<dbReference type="Gene3D" id="3.40.50.300">
    <property type="entry name" value="P-loop containing nucleotide triphosphate hydrolases"/>
    <property type="match status" value="1"/>
</dbReference>
<dbReference type="SMART" id="SM00382">
    <property type="entry name" value="AAA"/>
    <property type="match status" value="1"/>
</dbReference>
<dbReference type="PANTHER" id="PTHR30050:SF4">
    <property type="entry name" value="ATP-BINDING PROTEIN RV3427C IN INSERTION SEQUENCE-RELATED"/>
    <property type="match status" value="1"/>
</dbReference>
<sequence>MESIGSLASLAALRRPGAKTDPSFFYERIPQLRELGLKPRAVIRGSGLLFAYLQQQEICGKCRGYEQCGKQGDARGMFDQLEVYQGEITVRTGYCRPYQEWLERRRLKELEAFSGKTEADGRFTFENFPEEQKRRFPDLYKAAVEFAETAEPGVPMKGLYIFGPPGVGKTHLLLAIVNRLEERRVPTLFVRADMIFDRLRSRIASGQDVEPIVEAYCRVPVLAIDEFAQERPSDFTLEKMFRIINTRFTTARPTLFTSNYPPPEIYGRVARELEVLVDVMRSRIVQMNRHGHLDGPDARLRQIDWLGPRLEETPPPSPTYPPDE</sequence>
<keyword evidence="4" id="KW-1185">Reference proteome</keyword>
<proteinExistence type="predicted"/>
<dbReference type="Proteomes" id="UP000502196">
    <property type="component" value="Chromosome"/>
</dbReference>
<name>A0A2K8N4V8_9BACL</name>
<dbReference type="EMBL" id="CP024955">
    <property type="protein sequence ID" value="ATY84384.1"/>
    <property type="molecule type" value="Genomic_DNA"/>
</dbReference>
<gene>
    <name evidence="3" type="ORF">COOX1_1184</name>
    <name evidence="2" type="ORF">CVV65_04975</name>
</gene>
<reference evidence="3 5" key="3">
    <citation type="submission" date="2020-04" db="EMBL/GenBank/DDBJ databases">
        <authorList>
            <person name="Hogendoorn C."/>
        </authorList>
    </citation>
    <scope>NUCLEOTIDE SEQUENCE [LARGE SCALE GENOMIC DNA]</scope>
    <source>
        <strain evidence="3">COOX1</strain>
    </source>
</reference>
<dbReference type="KEGG" id="kyr:CVV65_04975"/>